<dbReference type="EMBL" id="OY660880">
    <property type="protein sequence ID" value="CAJ1078492.1"/>
    <property type="molecule type" value="Genomic_DNA"/>
</dbReference>
<reference evidence="2" key="1">
    <citation type="submission" date="2023-08" db="EMBL/GenBank/DDBJ databases">
        <authorList>
            <person name="Alioto T."/>
            <person name="Alioto T."/>
            <person name="Gomez Garrido J."/>
        </authorList>
    </citation>
    <scope>NUCLEOTIDE SEQUENCE</scope>
</reference>
<evidence type="ECO:0000313" key="2">
    <source>
        <dbReference type="EMBL" id="CAJ1078492.1"/>
    </source>
</evidence>
<dbReference type="AlphaFoldDB" id="A0AAV1GXW2"/>
<feature type="region of interest" description="Disordered" evidence="1">
    <location>
        <begin position="1"/>
        <end position="24"/>
    </location>
</feature>
<gene>
    <name evidence="2" type="ORF">XNOV1_A003233</name>
</gene>
<evidence type="ECO:0000256" key="1">
    <source>
        <dbReference type="SAM" id="MobiDB-lite"/>
    </source>
</evidence>
<dbReference type="Proteomes" id="UP001178508">
    <property type="component" value="Chromosome 17"/>
</dbReference>
<evidence type="ECO:0000313" key="3">
    <source>
        <dbReference type="Proteomes" id="UP001178508"/>
    </source>
</evidence>
<sequence>MGPSQWDSGCGPERSRQEKSYGSVSLRATGWSLSPAENTWQQKRTKVLHTPVVLPVSRSNSWQCLQGLEDIKEKADPSKPHGETNQ</sequence>
<accession>A0AAV1GXW2</accession>
<name>A0AAV1GXW2_XYRNO</name>
<organism evidence="2 3">
    <name type="scientific">Xyrichtys novacula</name>
    <name type="common">Pearly razorfish</name>
    <name type="synonym">Hemipteronotus novacula</name>
    <dbReference type="NCBI Taxonomy" id="13765"/>
    <lineage>
        <taxon>Eukaryota</taxon>
        <taxon>Metazoa</taxon>
        <taxon>Chordata</taxon>
        <taxon>Craniata</taxon>
        <taxon>Vertebrata</taxon>
        <taxon>Euteleostomi</taxon>
        <taxon>Actinopterygii</taxon>
        <taxon>Neopterygii</taxon>
        <taxon>Teleostei</taxon>
        <taxon>Neoteleostei</taxon>
        <taxon>Acanthomorphata</taxon>
        <taxon>Eupercaria</taxon>
        <taxon>Labriformes</taxon>
        <taxon>Labridae</taxon>
        <taxon>Xyrichtys</taxon>
    </lineage>
</organism>
<keyword evidence="3" id="KW-1185">Reference proteome</keyword>
<protein>
    <submittedName>
        <fullName evidence="2">Uncharacterized protein</fullName>
    </submittedName>
</protein>
<proteinExistence type="predicted"/>